<dbReference type="Proteomes" id="UP001499942">
    <property type="component" value="Unassembled WGS sequence"/>
</dbReference>
<sequence length="43" mass="4564">MPMDPFAALTAMIRAEATRAAEPDPSPAADPDPAPRSPEEDEK</sequence>
<proteinExistence type="predicted"/>
<organism evidence="2 3">
    <name type="scientific">Streptomyces gobitricini</name>
    <dbReference type="NCBI Taxonomy" id="68211"/>
    <lineage>
        <taxon>Bacteria</taxon>
        <taxon>Bacillati</taxon>
        <taxon>Actinomycetota</taxon>
        <taxon>Actinomycetes</taxon>
        <taxon>Kitasatosporales</taxon>
        <taxon>Streptomycetaceae</taxon>
        <taxon>Streptomyces</taxon>
    </lineage>
</organism>
<keyword evidence="3" id="KW-1185">Reference proteome</keyword>
<feature type="compositionally biased region" description="Pro residues" evidence="1">
    <location>
        <begin position="24"/>
        <end position="36"/>
    </location>
</feature>
<comment type="caution">
    <text evidence="2">The sequence shown here is derived from an EMBL/GenBank/DDBJ whole genome shotgun (WGS) entry which is preliminary data.</text>
</comment>
<name>A0ABP6A6Q7_9ACTN</name>
<evidence type="ECO:0000256" key="1">
    <source>
        <dbReference type="SAM" id="MobiDB-lite"/>
    </source>
</evidence>
<evidence type="ECO:0000313" key="3">
    <source>
        <dbReference type="Proteomes" id="UP001499942"/>
    </source>
</evidence>
<evidence type="ECO:0000313" key="2">
    <source>
        <dbReference type="EMBL" id="GAA2511515.1"/>
    </source>
</evidence>
<feature type="region of interest" description="Disordered" evidence="1">
    <location>
        <begin position="15"/>
        <end position="43"/>
    </location>
</feature>
<reference evidence="3" key="1">
    <citation type="journal article" date="2019" name="Int. J. Syst. Evol. Microbiol.">
        <title>The Global Catalogue of Microorganisms (GCM) 10K type strain sequencing project: providing services to taxonomists for standard genome sequencing and annotation.</title>
        <authorList>
            <consortium name="The Broad Institute Genomics Platform"/>
            <consortium name="The Broad Institute Genome Sequencing Center for Infectious Disease"/>
            <person name="Wu L."/>
            <person name="Ma J."/>
        </authorList>
    </citation>
    <scope>NUCLEOTIDE SEQUENCE [LARGE SCALE GENOMIC DNA]</scope>
    <source>
        <strain evidence="3">JCM 5062</strain>
    </source>
</reference>
<protein>
    <submittedName>
        <fullName evidence="2">Uncharacterized protein</fullName>
    </submittedName>
</protein>
<dbReference type="RefSeq" id="WP_344365285.1">
    <property type="nucleotide sequence ID" value="NZ_BAAASR010000030.1"/>
</dbReference>
<accession>A0ABP6A6Q7</accession>
<dbReference type="EMBL" id="BAAASR010000030">
    <property type="protein sequence ID" value="GAA2511515.1"/>
    <property type="molecule type" value="Genomic_DNA"/>
</dbReference>
<gene>
    <name evidence="2" type="ORF">GCM10010393_50480</name>
</gene>